<sequence length="271" mass="27767">MRETLIEEEDIVIDTGLSGQNVLVTGGAGNIGAAIAHAFAAEGARVAVHYLARDGQAPEGAAWAHVTPEPHAAEALAEELGNGSVAISADLAEPDAPRRLVEAAVERLGSVNVLVNNAAHCETPDTVDTLTPGSLERHYRVNAIAPALLVAEVARRRVGGAPLCVVNVSTDAARAFPGQIGYGTSKAALEGLTRATALDLAPRGIRVNAVAPGPVQTGWIGEDLLAEVTAIVPLGRVGEPADIADAAVFLASHQARWITGQVLQVSGGHAI</sequence>
<keyword evidence="2" id="KW-0560">Oxidoreductase</keyword>
<dbReference type="CDD" id="cd05233">
    <property type="entry name" value="SDR_c"/>
    <property type="match status" value="1"/>
</dbReference>
<evidence type="ECO:0000256" key="2">
    <source>
        <dbReference type="ARBA" id="ARBA00023002"/>
    </source>
</evidence>
<proteinExistence type="inferred from homology"/>
<evidence type="ECO:0000259" key="3">
    <source>
        <dbReference type="SMART" id="SM00822"/>
    </source>
</evidence>
<dbReference type="PANTHER" id="PTHR43639">
    <property type="entry name" value="OXIDOREDUCTASE, SHORT-CHAIN DEHYDROGENASE/REDUCTASE FAMILY (AFU_ORTHOLOGUE AFUA_5G02870)"/>
    <property type="match status" value="1"/>
</dbReference>
<reference evidence="4 5" key="1">
    <citation type="submission" date="2016-10" db="EMBL/GenBank/DDBJ databases">
        <authorList>
            <person name="de Groot N.N."/>
        </authorList>
    </citation>
    <scope>NUCLEOTIDE SEQUENCE [LARGE SCALE GENOMIC DNA]</scope>
    <source>
        <strain evidence="4 5">CPCC 201354</strain>
    </source>
</reference>
<dbReference type="GO" id="GO:0016491">
    <property type="term" value="F:oxidoreductase activity"/>
    <property type="evidence" value="ECO:0007669"/>
    <property type="project" value="UniProtKB-KW"/>
</dbReference>
<dbReference type="SUPFAM" id="SSF51735">
    <property type="entry name" value="NAD(P)-binding Rossmann-fold domains"/>
    <property type="match status" value="1"/>
</dbReference>
<organism evidence="4 5">
    <name type="scientific">Sinosporangium album</name>
    <dbReference type="NCBI Taxonomy" id="504805"/>
    <lineage>
        <taxon>Bacteria</taxon>
        <taxon>Bacillati</taxon>
        <taxon>Actinomycetota</taxon>
        <taxon>Actinomycetes</taxon>
        <taxon>Streptosporangiales</taxon>
        <taxon>Streptosporangiaceae</taxon>
        <taxon>Sinosporangium</taxon>
    </lineage>
</organism>
<dbReference type="PRINTS" id="PR00080">
    <property type="entry name" value="SDRFAMILY"/>
</dbReference>
<dbReference type="PROSITE" id="PS00061">
    <property type="entry name" value="ADH_SHORT"/>
    <property type="match status" value="1"/>
</dbReference>
<dbReference type="AlphaFoldDB" id="A0A1G8GAT3"/>
<protein>
    <submittedName>
        <fullName evidence="4">3-oxoacyl-[acyl-carrier protein] reductase</fullName>
    </submittedName>
</protein>
<dbReference type="PRINTS" id="PR00081">
    <property type="entry name" value="GDHRDH"/>
</dbReference>
<dbReference type="InterPro" id="IPR057326">
    <property type="entry name" value="KR_dom"/>
</dbReference>
<dbReference type="Proteomes" id="UP000198923">
    <property type="component" value="Unassembled WGS sequence"/>
</dbReference>
<dbReference type="InterPro" id="IPR036291">
    <property type="entry name" value="NAD(P)-bd_dom_sf"/>
</dbReference>
<dbReference type="InterPro" id="IPR020904">
    <property type="entry name" value="Sc_DH/Rdtase_CS"/>
</dbReference>
<name>A0A1G8GAT3_9ACTN</name>
<feature type="domain" description="Ketoreductase" evidence="3">
    <location>
        <begin position="20"/>
        <end position="213"/>
    </location>
</feature>
<keyword evidence="5" id="KW-1185">Reference proteome</keyword>
<dbReference type="SMART" id="SM00822">
    <property type="entry name" value="PKS_KR"/>
    <property type="match status" value="1"/>
</dbReference>
<gene>
    <name evidence="4" type="ORF">SAMN05421505_12646</name>
</gene>
<evidence type="ECO:0000256" key="1">
    <source>
        <dbReference type="ARBA" id="ARBA00006484"/>
    </source>
</evidence>
<dbReference type="PANTHER" id="PTHR43639:SF1">
    <property type="entry name" value="SHORT-CHAIN DEHYDROGENASE_REDUCTASE FAMILY PROTEIN"/>
    <property type="match status" value="1"/>
</dbReference>
<dbReference type="STRING" id="504805.SAMN05421505_12646"/>
<dbReference type="EMBL" id="FNCN01000026">
    <property type="protein sequence ID" value="SDH91475.1"/>
    <property type="molecule type" value="Genomic_DNA"/>
</dbReference>
<evidence type="ECO:0000313" key="5">
    <source>
        <dbReference type="Proteomes" id="UP000198923"/>
    </source>
</evidence>
<dbReference type="FunFam" id="3.40.50.720:FF:000084">
    <property type="entry name" value="Short-chain dehydrogenase reductase"/>
    <property type="match status" value="1"/>
</dbReference>
<evidence type="ECO:0000313" key="4">
    <source>
        <dbReference type="EMBL" id="SDH91475.1"/>
    </source>
</evidence>
<dbReference type="InterPro" id="IPR002347">
    <property type="entry name" value="SDR_fam"/>
</dbReference>
<dbReference type="Gene3D" id="3.40.50.720">
    <property type="entry name" value="NAD(P)-binding Rossmann-like Domain"/>
    <property type="match status" value="1"/>
</dbReference>
<accession>A0A1G8GAT3</accession>
<dbReference type="Pfam" id="PF13561">
    <property type="entry name" value="adh_short_C2"/>
    <property type="match status" value="1"/>
</dbReference>
<comment type="similarity">
    <text evidence="1">Belongs to the short-chain dehydrogenases/reductases (SDR) family.</text>
</comment>